<comment type="caution">
    <text evidence="3">The sequence shown here is derived from an EMBL/GenBank/DDBJ whole genome shotgun (WGS) entry which is preliminary data.</text>
</comment>
<protein>
    <submittedName>
        <fullName evidence="3">Uncharacterized protein</fullName>
    </submittedName>
</protein>
<reference evidence="3 4" key="1">
    <citation type="submission" date="2019-06" db="EMBL/GenBank/DDBJ databases">
        <title>Pseudomonas bimorpha sp. nov. isolated from bovine raw milk and skim milk concentrate.</title>
        <authorList>
            <person name="Hofmann K."/>
            <person name="Huptas C."/>
            <person name="Doll E."/>
            <person name="Scherer S."/>
            <person name="Wenning M."/>
        </authorList>
    </citation>
    <scope>NUCLEOTIDE SEQUENCE [LARGE SCALE GENOMIC DNA]</scope>
    <source>
        <strain evidence="3 4">DSM 13124</strain>
    </source>
</reference>
<evidence type="ECO:0000313" key="4">
    <source>
        <dbReference type="Proteomes" id="UP000316123"/>
    </source>
</evidence>
<organism evidence="3 4">
    <name type="scientific">Pseudomonas marginalis</name>
    <name type="common">Pseudomonas panacis</name>
    <dbReference type="NCBI Taxonomy" id="298"/>
    <lineage>
        <taxon>Bacteria</taxon>
        <taxon>Pseudomonadati</taxon>
        <taxon>Pseudomonadota</taxon>
        <taxon>Gammaproteobacteria</taxon>
        <taxon>Pseudomonadales</taxon>
        <taxon>Pseudomonadaceae</taxon>
        <taxon>Pseudomonas</taxon>
    </lineage>
</organism>
<sequence length="196" mass="20534">MKSTAAVLTASLLLTLFDPLAAQAWQLRGGGGARTFVVPHGGGGYRPPMPAPHPMPAPRPMPPHPEPHPQPHPQPGPHPEPSPHPYPGPGPHPEPGPHPYPGPGPQPGPHPYPMPPPPPPPPPPHGDDWYHPWATAAVIGATTATILAIGTRVATVPVDCVSVIANGVAYQHCGSTWYQPQYVGSSVQYIVVAAPW</sequence>
<dbReference type="OrthoDB" id="123540at2"/>
<proteinExistence type="predicted"/>
<dbReference type="Proteomes" id="UP000316123">
    <property type="component" value="Unassembled WGS sequence"/>
</dbReference>
<evidence type="ECO:0000256" key="2">
    <source>
        <dbReference type="SAM" id="SignalP"/>
    </source>
</evidence>
<feature type="compositionally biased region" description="Pro residues" evidence="1">
    <location>
        <begin position="47"/>
        <end position="124"/>
    </location>
</feature>
<evidence type="ECO:0000256" key="1">
    <source>
        <dbReference type="SAM" id="MobiDB-lite"/>
    </source>
</evidence>
<dbReference type="EMBL" id="VFEQ01000013">
    <property type="protein sequence ID" value="TWR56751.1"/>
    <property type="molecule type" value="Genomic_DNA"/>
</dbReference>
<gene>
    <name evidence="3" type="ORF">FIV41_19800</name>
</gene>
<feature type="region of interest" description="Disordered" evidence="1">
    <location>
        <begin position="38"/>
        <end position="128"/>
    </location>
</feature>
<dbReference type="RefSeq" id="WP_074846743.1">
    <property type="nucleotide sequence ID" value="NZ_FNSU01000003.1"/>
</dbReference>
<dbReference type="AlphaFoldDB" id="A0A9X9FWL4"/>
<evidence type="ECO:0000313" key="3">
    <source>
        <dbReference type="EMBL" id="TWR56751.1"/>
    </source>
</evidence>
<keyword evidence="2" id="KW-0732">Signal</keyword>
<name>A0A9X9FWL4_PSEMA</name>
<feature type="chain" id="PRO_5040814422" evidence="2">
    <location>
        <begin position="25"/>
        <end position="196"/>
    </location>
</feature>
<accession>A0A9X9FWL4</accession>
<feature type="signal peptide" evidence="2">
    <location>
        <begin position="1"/>
        <end position="24"/>
    </location>
</feature>